<gene>
    <name evidence="3" type="ORF">FE263_02010</name>
</gene>
<evidence type="ECO:0000259" key="2">
    <source>
        <dbReference type="PROSITE" id="PS51123"/>
    </source>
</evidence>
<dbReference type="AlphaFoldDB" id="A0A5R9J8S0"/>
<dbReference type="PANTHER" id="PTHR30329">
    <property type="entry name" value="STATOR ELEMENT OF FLAGELLAR MOTOR COMPLEX"/>
    <property type="match status" value="1"/>
</dbReference>
<dbReference type="RefSeq" id="WP_138324267.1">
    <property type="nucleotide sequence ID" value="NZ_VCDI01000001.1"/>
</dbReference>
<dbReference type="SUPFAM" id="SSF56925">
    <property type="entry name" value="OMPA-like"/>
    <property type="match status" value="1"/>
</dbReference>
<sequence>MGRLSRLLAGSALAAPVTLGAQLLGLPVIGHAVAQPVSGLYVGLAGGANFLQDETVRLSPEFPSGKDRWGVGYTGIGSVGWGFGNGVRVELEGNYRDNTLQHFLGTGFPTEAGGHQQNYGGMANVLFDMDIGKSWIYPYLGVGAGYSWTHMDTQYSGTNYPYAEHIGGTSDNFAYQAMFGVSVPVPWVVGLSMTAEYRFFSVLGPENFSGGSIGTAGAFGPKAYGEARGNEDITTDYNHSVLLGLRYEFNPAPPPPPAGPPAEPAPAPAPSRTYLVFFDWDQSTLGDRARQIIAEAAQSSTRVQTTRLEVNGYTDTSAAHPGERGEAYNQALSVRRATAVRSELVRDGVPQNAIEIHGYGETHPLVQTGPNTREPQNRRVEIIMQ</sequence>
<dbReference type="PROSITE" id="PS51123">
    <property type="entry name" value="OMPA_2"/>
    <property type="match status" value="1"/>
</dbReference>
<keyword evidence="4" id="KW-1185">Reference proteome</keyword>
<keyword evidence="1" id="KW-0472">Membrane</keyword>
<dbReference type="InterPro" id="IPR050330">
    <property type="entry name" value="Bact_OuterMem_StrucFunc"/>
</dbReference>
<dbReference type="CDD" id="cd07185">
    <property type="entry name" value="OmpA_C-like"/>
    <property type="match status" value="1"/>
</dbReference>
<dbReference type="Proteomes" id="UP000305654">
    <property type="component" value="Unassembled WGS sequence"/>
</dbReference>
<dbReference type="EMBL" id="VCDI01000001">
    <property type="protein sequence ID" value="TLU74014.1"/>
    <property type="molecule type" value="Genomic_DNA"/>
</dbReference>
<dbReference type="InterPro" id="IPR006665">
    <property type="entry name" value="OmpA-like"/>
</dbReference>
<protein>
    <submittedName>
        <fullName evidence="3">OmpA family protein</fullName>
    </submittedName>
</protein>
<comment type="caution">
    <text evidence="3">The sequence shown here is derived from an EMBL/GenBank/DDBJ whole genome shotgun (WGS) entry which is preliminary data.</text>
</comment>
<evidence type="ECO:0000313" key="3">
    <source>
        <dbReference type="EMBL" id="TLU74014.1"/>
    </source>
</evidence>
<dbReference type="InterPro" id="IPR011250">
    <property type="entry name" value="OMP/PagP_B-barrel"/>
</dbReference>
<dbReference type="Gene3D" id="2.40.160.20">
    <property type="match status" value="1"/>
</dbReference>
<feature type="domain" description="OmpA-like" evidence="2">
    <location>
        <begin position="265"/>
        <end position="385"/>
    </location>
</feature>
<evidence type="ECO:0000313" key="4">
    <source>
        <dbReference type="Proteomes" id="UP000305654"/>
    </source>
</evidence>
<organism evidence="3 4">
    <name type="scientific">Lichenicoccus roseus</name>
    <dbReference type="NCBI Taxonomy" id="2683649"/>
    <lineage>
        <taxon>Bacteria</taxon>
        <taxon>Pseudomonadati</taxon>
        <taxon>Pseudomonadota</taxon>
        <taxon>Alphaproteobacteria</taxon>
        <taxon>Acetobacterales</taxon>
        <taxon>Acetobacteraceae</taxon>
        <taxon>Lichenicoccus</taxon>
    </lineage>
</organism>
<dbReference type="OrthoDB" id="189250at2"/>
<accession>A0A5R9J8S0</accession>
<name>A0A5R9J8S0_9PROT</name>
<dbReference type="SUPFAM" id="SSF103088">
    <property type="entry name" value="OmpA-like"/>
    <property type="match status" value="1"/>
</dbReference>
<reference evidence="3 4" key="1">
    <citation type="submission" date="2019-05" db="EMBL/GenBank/DDBJ databases">
        <authorList>
            <person name="Pankratov T."/>
            <person name="Grouzdev D."/>
        </authorList>
    </citation>
    <scope>NUCLEOTIDE SEQUENCE [LARGE SCALE GENOMIC DNA]</scope>
    <source>
        <strain evidence="3 4">KEBCLARHB70R</strain>
    </source>
</reference>
<dbReference type="Gene3D" id="3.30.1330.60">
    <property type="entry name" value="OmpA-like domain"/>
    <property type="match status" value="1"/>
</dbReference>
<evidence type="ECO:0000256" key="1">
    <source>
        <dbReference type="PROSITE-ProRule" id="PRU00473"/>
    </source>
</evidence>
<dbReference type="Pfam" id="PF00691">
    <property type="entry name" value="OmpA"/>
    <property type="match status" value="1"/>
</dbReference>
<dbReference type="GO" id="GO:0016020">
    <property type="term" value="C:membrane"/>
    <property type="evidence" value="ECO:0007669"/>
    <property type="project" value="UniProtKB-UniRule"/>
</dbReference>
<dbReference type="PRINTS" id="PR01023">
    <property type="entry name" value="NAFLGMOTY"/>
</dbReference>
<dbReference type="InterPro" id="IPR036737">
    <property type="entry name" value="OmpA-like_sf"/>
</dbReference>
<dbReference type="PANTHER" id="PTHR30329:SF21">
    <property type="entry name" value="LIPOPROTEIN YIAD-RELATED"/>
    <property type="match status" value="1"/>
</dbReference>
<proteinExistence type="predicted"/>